<keyword evidence="4" id="KW-1185">Reference proteome</keyword>
<sequence>MDKQTFLDHVKTSWLQAEISPEKVFLFNLFNFTFSYDDEKKICRIECPVTETMFNPLGTVHGGILTYLADTAIGHLNFRYKDGPYVSLELKTSYLKATTGGKLIATARYVKDGYKVVFSECVIENEKGEVVSTTSGTFYRFTKGTEK</sequence>
<dbReference type="InterPro" id="IPR003736">
    <property type="entry name" value="PAAI_dom"/>
</dbReference>
<feature type="domain" description="Thioesterase" evidence="2">
    <location>
        <begin position="58"/>
        <end position="131"/>
    </location>
</feature>
<name>A0A511VCQ1_9BACL</name>
<gene>
    <name evidence="3" type="ORF">ADA01nite_36310</name>
</gene>
<keyword evidence="1" id="KW-0378">Hydrolase</keyword>
<dbReference type="Proteomes" id="UP000321157">
    <property type="component" value="Unassembled WGS sequence"/>
</dbReference>
<dbReference type="Pfam" id="PF03061">
    <property type="entry name" value="4HBT"/>
    <property type="match status" value="1"/>
</dbReference>
<dbReference type="Gene3D" id="3.10.129.10">
    <property type="entry name" value="Hotdog Thioesterase"/>
    <property type="match status" value="1"/>
</dbReference>
<accession>A0A511VCQ1</accession>
<dbReference type="InterPro" id="IPR029069">
    <property type="entry name" value="HotDog_dom_sf"/>
</dbReference>
<reference evidence="3 4" key="1">
    <citation type="submission" date="2019-07" db="EMBL/GenBank/DDBJ databases">
        <title>Whole genome shotgun sequence of Aneurinibacillus danicus NBRC 102444.</title>
        <authorList>
            <person name="Hosoyama A."/>
            <person name="Uohara A."/>
            <person name="Ohji S."/>
            <person name="Ichikawa N."/>
        </authorList>
    </citation>
    <scope>NUCLEOTIDE SEQUENCE [LARGE SCALE GENOMIC DNA]</scope>
    <source>
        <strain evidence="3 4">NBRC 102444</strain>
    </source>
</reference>
<dbReference type="PANTHER" id="PTHR42856:SF1">
    <property type="entry name" value="ACYL-COENZYME A THIOESTERASE PAAI"/>
    <property type="match status" value="1"/>
</dbReference>
<organism evidence="3 4">
    <name type="scientific">Aneurinibacillus danicus</name>
    <dbReference type="NCBI Taxonomy" id="267746"/>
    <lineage>
        <taxon>Bacteria</taxon>
        <taxon>Bacillati</taxon>
        <taxon>Bacillota</taxon>
        <taxon>Bacilli</taxon>
        <taxon>Bacillales</taxon>
        <taxon>Paenibacillaceae</taxon>
        <taxon>Aneurinibacillus group</taxon>
        <taxon>Aneurinibacillus</taxon>
    </lineage>
</organism>
<evidence type="ECO:0000313" key="4">
    <source>
        <dbReference type="Proteomes" id="UP000321157"/>
    </source>
</evidence>
<evidence type="ECO:0000313" key="3">
    <source>
        <dbReference type="EMBL" id="GEN36171.1"/>
    </source>
</evidence>
<dbReference type="SUPFAM" id="SSF54637">
    <property type="entry name" value="Thioesterase/thiol ester dehydrase-isomerase"/>
    <property type="match status" value="1"/>
</dbReference>
<comment type="caution">
    <text evidence="3">The sequence shown here is derived from an EMBL/GenBank/DDBJ whole genome shotgun (WGS) entry which is preliminary data.</text>
</comment>
<dbReference type="PANTHER" id="PTHR42856">
    <property type="entry name" value="ACYL-COENZYME A THIOESTERASE PAAI"/>
    <property type="match status" value="1"/>
</dbReference>
<proteinExistence type="predicted"/>
<dbReference type="NCBIfam" id="TIGR00369">
    <property type="entry name" value="unchar_dom_1"/>
    <property type="match status" value="1"/>
</dbReference>
<dbReference type="OrthoDB" id="2139465at2"/>
<dbReference type="EMBL" id="BJXX01000169">
    <property type="protein sequence ID" value="GEN36171.1"/>
    <property type="molecule type" value="Genomic_DNA"/>
</dbReference>
<dbReference type="InterPro" id="IPR052723">
    <property type="entry name" value="Acyl-CoA_thioesterase_PaaI"/>
</dbReference>
<evidence type="ECO:0000259" key="2">
    <source>
        <dbReference type="Pfam" id="PF03061"/>
    </source>
</evidence>
<dbReference type="RefSeq" id="WP_146811814.1">
    <property type="nucleotide sequence ID" value="NZ_BJXX01000169.1"/>
</dbReference>
<dbReference type="AlphaFoldDB" id="A0A511VCQ1"/>
<dbReference type="CDD" id="cd03443">
    <property type="entry name" value="PaaI_thioesterase"/>
    <property type="match status" value="1"/>
</dbReference>
<evidence type="ECO:0000256" key="1">
    <source>
        <dbReference type="ARBA" id="ARBA00022801"/>
    </source>
</evidence>
<protein>
    <recommendedName>
        <fullName evidence="2">Thioesterase domain-containing protein</fullName>
    </recommendedName>
</protein>
<dbReference type="InterPro" id="IPR006683">
    <property type="entry name" value="Thioestr_dom"/>
</dbReference>
<dbReference type="GO" id="GO:0016289">
    <property type="term" value="F:acyl-CoA hydrolase activity"/>
    <property type="evidence" value="ECO:0007669"/>
    <property type="project" value="TreeGrafter"/>
</dbReference>